<evidence type="ECO:0000313" key="1">
    <source>
        <dbReference type="EMBL" id="MDN3919364.1"/>
    </source>
</evidence>
<dbReference type="InterPro" id="IPR001387">
    <property type="entry name" value="Cro/C1-type_HTH"/>
</dbReference>
<dbReference type="EMBL" id="JAUHHC010000001">
    <property type="protein sequence ID" value="MDN3919364.1"/>
    <property type="molecule type" value="Genomic_DNA"/>
</dbReference>
<sequence length="95" mass="10300">MNSSTFPTRQGELIKRARGTRAQADFAEALKISRSCLSRYENEKLGAPTKVINHCLSAIAAQLAGIDPADPIETALNLSRSTTRQLELAKSKRSG</sequence>
<dbReference type="Proteomes" id="UP001228044">
    <property type="component" value="Unassembled WGS sequence"/>
</dbReference>
<gene>
    <name evidence="1" type="ORF">QWJ38_03615</name>
</gene>
<reference evidence="1 2" key="1">
    <citation type="submission" date="2023-06" db="EMBL/GenBank/DDBJ databases">
        <title>Pelomonas sp. PFR6 16S ribosomal RNA gene Genome sequencing and assembly.</title>
        <authorList>
            <person name="Woo H."/>
        </authorList>
    </citation>
    <scope>NUCLEOTIDE SEQUENCE [LARGE SCALE GENOMIC DNA]</scope>
    <source>
        <strain evidence="1 2">PFR6</strain>
    </source>
</reference>
<evidence type="ECO:0000313" key="2">
    <source>
        <dbReference type="Proteomes" id="UP001228044"/>
    </source>
</evidence>
<dbReference type="SUPFAM" id="SSF47413">
    <property type="entry name" value="lambda repressor-like DNA-binding domains"/>
    <property type="match status" value="1"/>
</dbReference>
<dbReference type="Gene3D" id="1.10.260.40">
    <property type="entry name" value="lambda repressor-like DNA-binding domains"/>
    <property type="match status" value="1"/>
</dbReference>
<name>A0ABT8DST4_9BURK</name>
<keyword evidence="2" id="KW-1185">Reference proteome</keyword>
<accession>A0ABT8DST4</accession>
<proteinExistence type="predicted"/>
<dbReference type="InterPro" id="IPR010982">
    <property type="entry name" value="Lambda_DNA-bd_dom_sf"/>
</dbReference>
<protein>
    <submittedName>
        <fullName evidence="1">Transcriptional regulator</fullName>
    </submittedName>
</protein>
<dbReference type="CDD" id="cd00093">
    <property type="entry name" value="HTH_XRE"/>
    <property type="match status" value="1"/>
</dbReference>
<comment type="caution">
    <text evidence="1">The sequence shown here is derived from an EMBL/GenBank/DDBJ whole genome shotgun (WGS) entry which is preliminary data.</text>
</comment>
<dbReference type="RefSeq" id="WP_290357668.1">
    <property type="nucleotide sequence ID" value="NZ_JAUHHC010000001.1"/>
</dbReference>
<organism evidence="1 2">
    <name type="scientific">Roseateles violae</name>
    <dbReference type="NCBI Taxonomy" id="3058042"/>
    <lineage>
        <taxon>Bacteria</taxon>
        <taxon>Pseudomonadati</taxon>
        <taxon>Pseudomonadota</taxon>
        <taxon>Betaproteobacteria</taxon>
        <taxon>Burkholderiales</taxon>
        <taxon>Sphaerotilaceae</taxon>
        <taxon>Roseateles</taxon>
    </lineage>
</organism>